<evidence type="ECO:0000313" key="1">
    <source>
        <dbReference type="EMBL" id="MFA0566858.1"/>
    </source>
</evidence>
<protein>
    <recommendedName>
        <fullName evidence="3">DUF2946 domain-containing protein</fullName>
    </recommendedName>
</protein>
<dbReference type="EMBL" id="JBFRUW010000002">
    <property type="protein sequence ID" value="MFA0566858.1"/>
    <property type="molecule type" value="Genomic_DNA"/>
</dbReference>
<evidence type="ECO:0008006" key="3">
    <source>
        <dbReference type="Google" id="ProtNLM"/>
    </source>
</evidence>
<accession>A0ABV4N688</accession>
<evidence type="ECO:0000313" key="2">
    <source>
        <dbReference type="Proteomes" id="UP001570417"/>
    </source>
</evidence>
<gene>
    <name evidence="1" type="ORF">AB4566_01065</name>
</gene>
<reference evidence="1 2" key="1">
    <citation type="journal article" date="2024" name="ISME J.">
        <title>Tailless and filamentous prophages are predominant in marine Vibrio.</title>
        <authorList>
            <person name="Steensen K."/>
            <person name="Seneca J."/>
            <person name="Bartlau N."/>
            <person name="Yu X.A."/>
            <person name="Hussain F.A."/>
            <person name="Polz M.F."/>
        </authorList>
    </citation>
    <scope>NUCLEOTIDE SEQUENCE [LARGE SCALE GENOMIC DNA]</scope>
    <source>
        <strain evidence="1 2">10N.222.51.A1</strain>
    </source>
</reference>
<name>A0ABV4N688_9VIBR</name>
<keyword evidence="2" id="KW-1185">Reference proteome</keyword>
<dbReference type="Proteomes" id="UP001570417">
    <property type="component" value="Unassembled WGS sequence"/>
</dbReference>
<organism evidence="1 2">
    <name type="scientific">Vibrio gallaecicus</name>
    <dbReference type="NCBI Taxonomy" id="552386"/>
    <lineage>
        <taxon>Bacteria</taxon>
        <taxon>Pseudomonadati</taxon>
        <taxon>Pseudomonadota</taxon>
        <taxon>Gammaproteobacteria</taxon>
        <taxon>Vibrionales</taxon>
        <taxon>Vibrionaceae</taxon>
        <taxon>Vibrio</taxon>
    </lineage>
</organism>
<comment type="caution">
    <text evidence="1">The sequence shown here is derived from an EMBL/GenBank/DDBJ whole genome shotgun (WGS) entry which is preliminary data.</text>
</comment>
<sequence>MFSQSLFAQLCRMIILLIISLVIVHHSKPLIELLAQHAVNSGCHQQSGEHNMADHQHHH</sequence>
<proteinExistence type="predicted"/>